<dbReference type="InterPro" id="IPR012454">
    <property type="entry name" value="DUF1659"/>
</dbReference>
<feature type="domain" description="DUF1659" evidence="1">
    <location>
        <begin position="4"/>
        <end position="72"/>
    </location>
</feature>
<accession>A0ABY9KTI0</accession>
<reference evidence="2" key="1">
    <citation type="submission" date="2023-06" db="EMBL/GenBank/DDBJ databases">
        <title>A Treasure from Seagulls: Isolation and Description of Aciduricobacillus qingdaonensis gen. nov., sp. nov., a Rare Obligately Uric Acid-utilizing Member in the Family Bacillaceae.</title>
        <authorList>
            <person name="Liu W."/>
            <person name="Wang B."/>
        </authorList>
    </citation>
    <scope>NUCLEOTIDE SEQUENCE</scope>
    <source>
        <strain evidence="2">44XB</strain>
    </source>
</reference>
<organism evidence="2 3">
    <name type="scientific">Aciduricibacillus chroicocephali</name>
    <dbReference type="NCBI Taxonomy" id="3054939"/>
    <lineage>
        <taxon>Bacteria</taxon>
        <taxon>Bacillati</taxon>
        <taxon>Bacillota</taxon>
        <taxon>Bacilli</taxon>
        <taxon>Bacillales</taxon>
        <taxon>Bacillaceae</taxon>
        <taxon>Aciduricibacillus</taxon>
    </lineage>
</organism>
<keyword evidence="3" id="KW-1185">Reference proteome</keyword>
<gene>
    <name evidence="2" type="ORF">QR721_10900</name>
</gene>
<sequence>MAIAQRYQTQLRLIQQHGVDIDTGQPIYKTRTYNNIKESATAAQLLAVATAITGLQKFDLARLERRDDLQIVKA</sequence>
<evidence type="ECO:0000259" key="1">
    <source>
        <dbReference type="Pfam" id="PF07872"/>
    </source>
</evidence>
<protein>
    <submittedName>
        <fullName evidence="2">DUF1659 domain-containing protein</fullName>
    </submittedName>
</protein>
<dbReference type="Pfam" id="PF07872">
    <property type="entry name" value="DUF1659"/>
    <property type="match status" value="1"/>
</dbReference>
<evidence type="ECO:0000313" key="3">
    <source>
        <dbReference type="Proteomes" id="UP001180087"/>
    </source>
</evidence>
<proteinExistence type="predicted"/>
<dbReference type="RefSeq" id="WP_348026868.1">
    <property type="nucleotide sequence ID" value="NZ_CP129113.1"/>
</dbReference>
<dbReference type="EMBL" id="CP129113">
    <property type="protein sequence ID" value="WLV24141.1"/>
    <property type="molecule type" value="Genomic_DNA"/>
</dbReference>
<name>A0ABY9KTI0_9BACI</name>
<evidence type="ECO:0000313" key="2">
    <source>
        <dbReference type="EMBL" id="WLV24141.1"/>
    </source>
</evidence>
<dbReference type="Proteomes" id="UP001180087">
    <property type="component" value="Chromosome"/>
</dbReference>